<gene>
    <name evidence="1" type="ORF">KUCAC02_012898</name>
</gene>
<protein>
    <submittedName>
        <fullName evidence="1">Uncharacterized protein</fullName>
    </submittedName>
</protein>
<name>A0ACB9XD40_CHAAC</name>
<dbReference type="Proteomes" id="UP001057452">
    <property type="component" value="Chromosome 7"/>
</dbReference>
<dbReference type="EMBL" id="CM043791">
    <property type="protein sequence ID" value="KAI4824383.1"/>
    <property type="molecule type" value="Genomic_DNA"/>
</dbReference>
<organism evidence="1 2">
    <name type="scientific">Chaenocephalus aceratus</name>
    <name type="common">Blackfin icefish</name>
    <name type="synonym">Chaenichthys aceratus</name>
    <dbReference type="NCBI Taxonomy" id="36190"/>
    <lineage>
        <taxon>Eukaryota</taxon>
        <taxon>Metazoa</taxon>
        <taxon>Chordata</taxon>
        <taxon>Craniata</taxon>
        <taxon>Vertebrata</taxon>
        <taxon>Euteleostomi</taxon>
        <taxon>Actinopterygii</taxon>
        <taxon>Neopterygii</taxon>
        <taxon>Teleostei</taxon>
        <taxon>Neoteleostei</taxon>
        <taxon>Acanthomorphata</taxon>
        <taxon>Eupercaria</taxon>
        <taxon>Perciformes</taxon>
        <taxon>Notothenioidei</taxon>
        <taxon>Channichthyidae</taxon>
        <taxon>Chaenocephalus</taxon>
    </lineage>
</organism>
<sequence length="247" mass="28566">MSSVSWVSSQSSTKSSVLTSRVKESPDDSLAVSHKREKNTIFRRERNSEQLRISGPGRKRHISSKLFKSFAGMSADAELAVNQSSMFQQFSNDLKNKFKNRHNMVEIYNKQTLKTVQQHVSSLNTQVTKHRTQRLEQVQKVLLDEINKLEKNDTVLKSMEKDLTVYWKKQAVAFHSYQERETTSNETLKTALQSNVCHSLEYEETIFTSQMCLIRKDMKSVQDRLLSEMQDGEIKSVKRGLHALFFP</sequence>
<accession>A0ACB9XD40</accession>
<reference evidence="1" key="1">
    <citation type="submission" date="2022-05" db="EMBL/GenBank/DDBJ databases">
        <title>Chromosome-level genome of Chaenocephalus aceratus.</title>
        <authorList>
            <person name="Park H."/>
        </authorList>
    </citation>
    <scope>NUCLEOTIDE SEQUENCE</scope>
    <source>
        <strain evidence="1">KU_202001</strain>
    </source>
</reference>
<proteinExistence type="predicted"/>
<evidence type="ECO:0000313" key="2">
    <source>
        <dbReference type="Proteomes" id="UP001057452"/>
    </source>
</evidence>
<keyword evidence="2" id="KW-1185">Reference proteome</keyword>
<comment type="caution">
    <text evidence="1">The sequence shown here is derived from an EMBL/GenBank/DDBJ whole genome shotgun (WGS) entry which is preliminary data.</text>
</comment>
<evidence type="ECO:0000313" key="1">
    <source>
        <dbReference type="EMBL" id="KAI4824383.1"/>
    </source>
</evidence>